<feature type="compositionally biased region" description="Basic and acidic residues" evidence="13">
    <location>
        <begin position="92"/>
        <end position="113"/>
    </location>
</feature>
<dbReference type="SMART" id="SM00978">
    <property type="entry name" value="Tim44"/>
    <property type="match status" value="1"/>
</dbReference>
<dbReference type="GO" id="GO:0005743">
    <property type="term" value="C:mitochondrial inner membrane"/>
    <property type="evidence" value="ECO:0007669"/>
    <property type="project" value="UniProtKB-SubCell"/>
</dbReference>
<keyword evidence="6" id="KW-0067">ATP-binding</keyword>
<evidence type="ECO:0000256" key="6">
    <source>
        <dbReference type="ARBA" id="ARBA00022840"/>
    </source>
</evidence>
<comment type="similarity">
    <text evidence="2">Belongs to the Tim44 family.</text>
</comment>
<evidence type="ECO:0000256" key="8">
    <source>
        <dbReference type="ARBA" id="ARBA00022946"/>
    </source>
</evidence>
<protein>
    <recommendedName>
        <fullName evidence="12">Mitochondrial import inner membrane translocase subunit TIM44</fullName>
    </recommendedName>
</protein>
<evidence type="ECO:0000256" key="9">
    <source>
        <dbReference type="ARBA" id="ARBA00023010"/>
    </source>
</evidence>
<reference evidence="15 16" key="1">
    <citation type="submission" date="2016-04" db="EMBL/GenBank/DDBJ databases">
        <title>A degradative enzymes factory behind the ericoid mycorrhizal symbiosis.</title>
        <authorList>
            <consortium name="DOE Joint Genome Institute"/>
            <person name="Martino E."/>
            <person name="Morin E."/>
            <person name="Grelet G."/>
            <person name="Kuo A."/>
            <person name="Kohler A."/>
            <person name="Daghino S."/>
            <person name="Barry K."/>
            <person name="Choi C."/>
            <person name="Cichocki N."/>
            <person name="Clum A."/>
            <person name="Copeland A."/>
            <person name="Hainaut M."/>
            <person name="Haridas S."/>
            <person name="Labutti K."/>
            <person name="Lindquist E."/>
            <person name="Lipzen A."/>
            <person name="Khouja H.-R."/>
            <person name="Murat C."/>
            <person name="Ohm R."/>
            <person name="Olson A."/>
            <person name="Spatafora J."/>
            <person name="Veneault-Fourrey C."/>
            <person name="Henrissat B."/>
            <person name="Grigoriev I."/>
            <person name="Martin F."/>
            <person name="Perotto S."/>
        </authorList>
    </citation>
    <scope>NUCLEOTIDE SEQUENCE [LARGE SCALE GENOMIC DNA]</scope>
    <source>
        <strain evidence="15 16">E</strain>
    </source>
</reference>
<evidence type="ECO:0000256" key="3">
    <source>
        <dbReference type="ARBA" id="ARBA00022448"/>
    </source>
</evidence>
<comment type="subcellular location">
    <subcellularLocation>
        <location evidence="1">Mitochondrion inner membrane</location>
        <topology evidence="1">Peripheral membrane protein</topology>
    </subcellularLocation>
</comment>
<keyword evidence="7" id="KW-0653">Protein transport</keyword>
<feature type="region of interest" description="Disordered" evidence="13">
    <location>
        <begin position="76"/>
        <end position="163"/>
    </location>
</feature>
<name>A0A2J6TLW1_9HELO</name>
<dbReference type="GO" id="GO:0030150">
    <property type="term" value="P:protein import into mitochondrial matrix"/>
    <property type="evidence" value="ECO:0007669"/>
    <property type="project" value="TreeGrafter"/>
</dbReference>
<evidence type="ECO:0000256" key="7">
    <source>
        <dbReference type="ARBA" id="ARBA00022927"/>
    </source>
</evidence>
<keyword evidence="16" id="KW-1185">Reference proteome</keyword>
<dbReference type="GO" id="GO:0005524">
    <property type="term" value="F:ATP binding"/>
    <property type="evidence" value="ECO:0007669"/>
    <property type="project" value="UniProtKB-KW"/>
</dbReference>
<organism evidence="15 16">
    <name type="scientific">Hyaloscypha bicolor E</name>
    <dbReference type="NCBI Taxonomy" id="1095630"/>
    <lineage>
        <taxon>Eukaryota</taxon>
        <taxon>Fungi</taxon>
        <taxon>Dikarya</taxon>
        <taxon>Ascomycota</taxon>
        <taxon>Pezizomycotina</taxon>
        <taxon>Leotiomycetes</taxon>
        <taxon>Helotiales</taxon>
        <taxon>Hyaloscyphaceae</taxon>
        <taxon>Hyaloscypha</taxon>
        <taxon>Hyaloscypha bicolor</taxon>
    </lineage>
</organism>
<dbReference type="RefSeq" id="XP_024740918.1">
    <property type="nucleotide sequence ID" value="XM_024884575.1"/>
</dbReference>
<dbReference type="InterPro" id="IPR007379">
    <property type="entry name" value="Tim44-like_dom"/>
</dbReference>
<dbReference type="PANTHER" id="PTHR10721:SF1">
    <property type="entry name" value="MITOCHONDRIAL IMPORT INNER MEMBRANE TRANSLOCASE SUBUNIT TIM44"/>
    <property type="match status" value="1"/>
</dbReference>
<proteinExistence type="inferred from homology"/>
<dbReference type="GeneID" id="36592652"/>
<dbReference type="AlphaFoldDB" id="A0A2J6TLW1"/>
<evidence type="ECO:0000313" key="16">
    <source>
        <dbReference type="Proteomes" id="UP000235371"/>
    </source>
</evidence>
<evidence type="ECO:0000256" key="12">
    <source>
        <dbReference type="ARBA" id="ARBA00074309"/>
    </source>
</evidence>
<keyword evidence="3" id="KW-0813">Transport</keyword>
<evidence type="ECO:0000259" key="14">
    <source>
        <dbReference type="SMART" id="SM00978"/>
    </source>
</evidence>
<keyword evidence="5" id="KW-0999">Mitochondrion inner membrane</keyword>
<keyword evidence="4" id="KW-0547">Nucleotide-binding</keyword>
<feature type="domain" description="Tim44-like" evidence="14">
    <location>
        <begin position="387"/>
        <end position="541"/>
    </location>
</feature>
<dbReference type="STRING" id="1095630.A0A2J6TLW1"/>
<evidence type="ECO:0000256" key="5">
    <source>
        <dbReference type="ARBA" id="ARBA00022792"/>
    </source>
</evidence>
<gene>
    <name evidence="15" type="ORF">K444DRAFT_641108</name>
</gene>
<dbReference type="InterPro" id="IPR032710">
    <property type="entry name" value="NTF2-like_dom_sf"/>
</dbReference>
<dbReference type="Gene3D" id="3.10.450.240">
    <property type="match status" value="1"/>
</dbReference>
<evidence type="ECO:0000256" key="11">
    <source>
        <dbReference type="ARBA" id="ARBA00023136"/>
    </source>
</evidence>
<dbReference type="FunCoup" id="A0A2J6TLW1">
    <property type="interactions" value="1031"/>
</dbReference>
<evidence type="ECO:0000256" key="13">
    <source>
        <dbReference type="SAM" id="MobiDB-lite"/>
    </source>
</evidence>
<keyword evidence="9" id="KW-0811">Translocation</keyword>
<dbReference type="InterPro" id="IPR039544">
    <property type="entry name" value="Tim44-like"/>
</dbReference>
<evidence type="ECO:0000256" key="4">
    <source>
        <dbReference type="ARBA" id="ARBA00022741"/>
    </source>
</evidence>
<accession>A0A2J6TLW1</accession>
<dbReference type="OrthoDB" id="10265990at2759"/>
<sequence>MNGLRHAATRAPSNGQLLSVVRPSTGRSVVCRRILLQTQSSNLHSFSFNLSRLEVSGYPKPLRSRFLPDEIRIGLGPTSSARSFHHGARLRQAKEKAATKEEPVADEVEKKTSSESTESATGEEKAKEEAKEETEGEGEGEGKTKEEKEAPPPPPPHGDKSPWQVFTETLQTEFKASKEWNESTKALAAGAQQFTENESVRRARQAYESTTGAVSSTTANVLKTTAGAVGKGAAWTWETPVVKGVRTTVNATASVIEKGTRPIRETEAYKNVKNVIDDGSSSRYGGWVEKEERRKARELREAQEAKKAGLTGKRVEVLTEDPEAGTNVTLHKDAAWKESWRDFRDSNRLMQSLFSMKSAYNESENPLISTARSISDRVAGFFAENETAMVIKKFREMDPSFQMEPFLRDMREYILPEVLDAYVKGDTETLKLWLSAAQFQVYDALTKQYTTAGLKSDGRILDIRNVEVLQARILDPGDIPVFIVTCRTQEVHVYRNAKTNELAAGMEDKVQQVTYAIGVTRVAEDVNNPETRGWRLIELQKSGRDYI</sequence>
<keyword evidence="10" id="KW-0496">Mitochondrion</keyword>
<dbReference type="InParanoid" id="A0A2J6TLW1"/>
<dbReference type="SUPFAM" id="SSF54427">
    <property type="entry name" value="NTF2-like"/>
    <property type="match status" value="1"/>
</dbReference>
<keyword evidence="8" id="KW-0809">Transit peptide</keyword>
<dbReference type="Proteomes" id="UP000235371">
    <property type="component" value="Unassembled WGS sequence"/>
</dbReference>
<dbReference type="FunFam" id="3.10.450.240:FF:000002">
    <property type="entry name" value="Mitochondrial import inner membrane translocase subunit TIM44"/>
    <property type="match status" value="1"/>
</dbReference>
<feature type="compositionally biased region" description="Basic and acidic residues" evidence="13">
    <location>
        <begin position="140"/>
        <end position="150"/>
    </location>
</feature>
<dbReference type="PANTHER" id="PTHR10721">
    <property type="entry name" value="MITOCHONDRIAL IMPORT INNER MEMBRANE TRANSLOCASE SUBUNIT TIM44"/>
    <property type="match status" value="1"/>
</dbReference>
<dbReference type="Pfam" id="PF04280">
    <property type="entry name" value="Tim44"/>
    <property type="match status" value="1"/>
</dbReference>
<evidence type="ECO:0000313" key="15">
    <source>
        <dbReference type="EMBL" id="PMD64014.1"/>
    </source>
</evidence>
<evidence type="ECO:0000256" key="10">
    <source>
        <dbReference type="ARBA" id="ARBA00023128"/>
    </source>
</evidence>
<evidence type="ECO:0000256" key="2">
    <source>
        <dbReference type="ARBA" id="ARBA00009597"/>
    </source>
</evidence>
<evidence type="ECO:0000256" key="1">
    <source>
        <dbReference type="ARBA" id="ARBA00004637"/>
    </source>
</evidence>
<dbReference type="GO" id="GO:0051087">
    <property type="term" value="F:protein-folding chaperone binding"/>
    <property type="evidence" value="ECO:0007669"/>
    <property type="project" value="TreeGrafter"/>
</dbReference>
<keyword evidence="11" id="KW-0472">Membrane</keyword>
<dbReference type="EMBL" id="KZ613774">
    <property type="protein sequence ID" value="PMD64014.1"/>
    <property type="molecule type" value="Genomic_DNA"/>
</dbReference>